<comment type="caution">
    <text evidence="3">The sequence shown here is derived from an EMBL/GenBank/DDBJ whole genome shotgun (WGS) entry which is preliminary data.</text>
</comment>
<dbReference type="Proteomes" id="UP001271648">
    <property type="component" value="Unassembled WGS sequence"/>
</dbReference>
<keyword evidence="1" id="KW-0812">Transmembrane</keyword>
<evidence type="ECO:0000259" key="2">
    <source>
        <dbReference type="Pfam" id="PF19701"/>
    </source>
</evidence>
<sequence>MAEAILFFILFVPLSVLTFFAPEETMLRSRWQYDQEPEFSREAILIIKILSAVVVILSTLNLIINIINAFR</sequence>
<feature type="transmembrane region" description="Helical" evidence="1">
    <location>
        <begin position="44"/>
        <end position="67"/>
    </location>
</feature>
<evidence type="ECO:0000313" key="4">
    <source>
        <dbReference type="Proteomes" id="UP001271648"/>
    </source>
</evidence>
<proteinExistence type="predicted"/>
<gene>
    <name evidence="3" type="ORF">QTL97_18255</name>
</gene>
<dbReference type="RefSeq" id="WP_283733411.1">
    <property type="nucleotide sequence ID" value="NZ_CP125968.1"/>
</dbReference>
<name>A0AAW9AE46_9BACL</name>
<keyword evidence="1" id="KW-0472">Membrane</keyword>
<dbReference type="EMBL" id="JAUBDJ010000020">
    <property type="protein sequence ID" value="MDW0118868.1"/>
    <property type="molecule type" value="Genomic_DNA"/>
</dbReference>
<reference evidence="3 4" key="1">
    <citation type="submission" date="2023-06" db="EMBL/GenBank/DDBJ databases">
        <title>Sporosarcina sp. nov., isolated from Korean traditional fermented seafood 'Jeotgal'.</title>
        <authorList>
            <person name="Yang A.I."/>
            <person name="Shin N.-R."/>
        </authorList>
    </citation>
    <scope>NUCLEOTIDE SEQUENCE [LARGE SCALE GENOMIC DNA]</scope>
    <source>
        <strain evidence="3 4">KCTC43456</strain>
    </source>
</reference>
<dbReference type="AlphaFoldDB" id="A0AAW9AE46"/>
<dbReference type="InterPro" id="IPR045679">
    <property type="entry name" value="DUF6199"/>
</dbReference>
<keyword evidence="4" id="KW-1185">Reference proteome</keyword>
<protein>
    <recommendedName>
        <fullName evidence="2">DUF6199 domain-containing protein</fullName>
    </recommendedName>
</protein>
<dbReference type="Pfam" id="PF19701">
    <property type="entry name" value="DUF6199"/>
    <property type="match status" value="1"/>
</dbReference>
<evidence type="ECO:0000256" key="1">
    <source>
        <dbReference type="SAM" id="Phobius"/>
    </source>
</evidence>
<keyword evidence="1" id="KW-1133">Transmembrane helix</keyword>
<accession>A0AAW9AE46</accession>
<feature type="domain" description="DUF6199" evidence="2">
    <location>
        <begin position="7"/>
        <end position="60"/>
    </location>
</feature>
<evidence type="ECO:0000313" key="3">
    <source>
        <dbReference type="EMBL" id="MDW0118868.1"/>
    </source>
</evidence>
<organism evidence="3 4">
    <name type="scientific">Sporosarcina thermotolerans</name>
    <dbReference type="NCBI Taxonomy" id="633404"/>
    <lineage>
        <taxon>Bacteria</taxon>
        <taxon>Bacillati</taxon>
        <taxon>Bacillota</taxon>
        <taxon>Bacilli</taxon>
        <taxon>Bacillales</taxon>
        <taxon>Caryophanaceae</taxon>
        <taxon>Sporosarcina</taxon>
    </lineage>
</organism>